<comment type="similarity">
    <text evidence="1">Belongs to the syntaxin family.</text>
</comment>
<dbReference type="Pfam" id="PF14523">
    <property type="entry name" value="Syntaxin_2"/>
    <property type="match status" value="1"/>
</dbReference>
<dbReference type="GO" id="GO:0031201">
    <property type="term" value="C:SNARE complex"/>
    <property type="evidence" value="ECO:0007669"/>
    <property type="project" value="TreeGrafter"/>
</dbReference>
<dbReference type="PANTHER" id="PTHR19957">
    <property type="entry name" value="SYNTAXIN"/>
    <property type="match status" value="1"/>
</dbReference>
<feature type="region of interest" description="Disordered" evidence="3">
    <location>
        <begin position="130"/>
        <end position="153"/>
    </location>
</feature>
<dbReference type="SUPFAM" id="SSF47661">
    <property type="entry name" value="t-snare proteins"/>
    <property type="match status" value="1"/>
</dbReference>
<dbReference type="GO" id="GO:0006836">
    <property type="term" value="P:neurotransmitter transport"/>
    <property type="evidence" value="ECO:0007669"/>
    <property type="project" value="UniProtKB-KW"/>
</dbReference>
<evidence type="ECO:0000313" key="6">
    <source>
        <dbReference type="Proteomes" id="UP000079169"/>
    </source>
</evidence>
<reference evidence="7 8" key="1">
    <citation type="submission" date="2025-04" db="UniProtKB">
        <authorList>
            <consortium name="RefSeq"/>
        </authorList>
    </citation>
    <scope>IDENTIFICATION</scope>
</reference>
<dbReference type="Gene3D" id="1.20.58.70">
    <property type="match status" value="1"/>
</dbReference>
<evidence type="ECO:0000256" key="1">
    <source>
        <dbReference type="ARBA" id="ARBA00009063"/>
    </source>
</evidence>
<protein>
    <submittedName>
        <fullName evidence="7 8">Syntaxin-12</fullName>
    </submittedName>
</protein>
<evidence type="ECO:0000256" key="2">
    <source>
        <dbReference type="ARBA" id="ARBA00022775"/>
    </source>
</evidence>
<dbReference type="InterPro" id="IPR000727">
    <property type="entry name" value="T_SNARE_dom"/>
</dbReference>
<dbReference type="AlphaFoldDB" id="A0A1S3D4I5"/>
<keyword evidence="2" id="KW-0532">Neurotransmitter transport</keyword>
<dbReference type="Proteomes" id="UP000079169">
    <property type="component" value="Unplaced"/>
</dbReference>
<dbReference type="PANTHER" id="PTHR19957:SF38">
    <property type="entry name" value="LD27581P"/>
    <property type="match status" value="1"/>
</dbReference>
<name>A0A1S3D4I5_DIACI</name>
<dbReference type="KEGG" id="dci:103511313"/>
<dbReference type="Pfam" id="PF05739">
    <property type="entry name" value="SNARE"/>
    <property type="match status" value="1"/>
</dbReference>
<keyword evidence="6" id="KW-1185">Reference proteome</keyword>
<gene>
    <name evidence="7 8" type="primary">LOC103511313</name>
</gene>
<dbReference type="PaxDb" id="121845-A0A1S3D4I5"/>
<dbReference type="RefSeq" id="XP_008474253.1">
    <property type="nucleotide sequence ID" value="XM_008476031.3"/>
</dbReference>
<evidence type="ECO:0000313" key="8">
    <source>
        <dbReference type="RefSeq" id="XP_026680916.1"/>
    </source>
</evidence>
<dbReference type="GO" id="GO:0006886">
    <property type="term" value="P:intracellular protein transport"/>
    <property type="evidence" value="ECO:0007669"/>
    <property type="project" value="TreeGrafter"/>
</dbReference>
<keyword evidence="4" id="KW-1133">Transmembrane helix</keyword>
<evidence type="ECO:0000256" key="3">
    <source>
        <dbReference type="SAM" id="MobiDB-lite"/>
    </source>
</evidence>
<keyword evidence="4" id="KW-0812">Transmembrane</keyword>
<feature type="transmembrane region" description="Helical" evidence="4">
    <location>
        <begin position="243"/>
        <end position="262"/>
    </location>
</feature>
<dbReference type="InterPro" id="IPR045242">
    <property type="entry name" value="Syntaxin"/>
</dbReference>
<accession>A0A1S3D4I5</accession>
<dbReference type="GO" id="GO:0048278">
    <property type="term" value="P:vesicle docking"/>
    <property type="evidence" value="ECO:0007669"/>
    <property type="project" value="TreeGrafter"/>
</dbReference>
<keyword evidence="4" id="KW-0472">Membrane</keyword>
<organism evidence="6 7">
    <name type="scientific">Diaphorina citri</name>
    <name type="common">Asian citrus psyllid</name>
    <dbReference type="NCBI Taxonomy" id="121845"/>
    <lineage>
        <taxon>Eukaryota</taxon>
        <taxon>Metazoa</taxon>
        <taxon>Ecdysozoa</taxon>
        <taxon>Arthropoda</taxon>
        <taxon>Hexapoda</taxon>
        <taxon>Insecta</taxon>
        <taxon>Pterygota</taxon>
        <taxon>Neoptera</taxon>
        <taxon>Paraneoptera</taxon>
        <taxon>Hemiptera</taxon>
        <taxon>Sternorrhyncha</taxon>
        <taxon>Psylloidea</taxon>
        <taxon>Psyllidae</taxon>
        <taxon>Diaphorininae</taxon>
        <taxon>Diaphorina</taxon>
    </lineage>
</organism>
<keyword evidence="2" id="KW-0813">Transport</keyword>
<feature type="domain" description="T-SNARE coiled-coil homology" evidence="5">
    <location>
        <begin position="169"/>
        <end position="231"/>
    </location>
</feature>
<dbReference type="STRING" id="121845.A0A1S3D4I5"/>
<dbReference type="PROSITE" id="PS50192">
    <property type="entry name" value="T_SNARE"/>
    <property type="match status" value="1"/>
</dbReference>
<dbReference type="InterPro" id="IPR006011">
    <property type="entry name" value="Syntaxin_N"/>
</dbReference>
<dbReference type="GeneID" id="103511313"/>
<dbReference type="GO" id="GO:0006906">
    <property type="term" value="P:vesicle fusion"/>
    <property type="evidence" value="ECO:0007669"/>
    <property type="project" value="TreeGrafter"/>
</dbReference>
<evidence type="ECO:0000256" key="4">
    <source>
        <dbReference type="SAM" id="Phobius"/>
    </source>
</evidence>
<dbReference type="Gene3D" id="1.20.5.110">
    <property type="match status" value="1"/>
</dbReference>
<dbReference type="OMA" id="RNQPVHQ"/>
<evidence type="ECO:0000313" key="7">
    <source>
        <dbReference type="RefSeq" id="XP_008474253.1"/>
    </source>
</evidence>
<dbReference type="GO" id="GO:0000149">
    <property type="term" value="F:SNARE binding"/>
    <property type="evidence" value="ECO:0007669"/>
    <property type="project" value="TreeGrafter"/>
</dbReference>
<dbReference type="OrthoDB" id="75754at2759"/>
<dbReference type="RefSeq" id="XP_026680916.1">
    <property type="nucleotide sequence ID" value="XM_026825115.1"/>
</dbReference>
<proteinExistence type="inferred from homology"/>
<dbReference type="InterPro" id="IPR010989">
    <property type="entry name" value="SNARE"/>
</dbReference>
<evidence type="ECO:0000259" key="5">
    <source>
        <dbReference type="PROSITE" id="PS50192"/>
    </source>
</evidence>
<sequence>MSSGDNLNVNQKNYGAIVNDPVSVKNKLMDEITANINNLIESLGIIKRYIPKIGTKYDNTILRNSVQNVETASTKIVTDTHKKVQELVQLIKKLDKLSQLQGGKLSEKFREVVMEYNTVQREFSTKMKYAPLPNNPEVKQLEDNGNTGGENEESAVSQMIVQHNLELERDVAVDRQIRMQQIEENVMDVNQIMKDLNGMINQQGESIVSIEDAIDRTAGNIESGTDELFTAYQRQRKKRIRKLICSSVILVILVIVIVYMIVS</sequence>
<dbReference type="GO" id="GO:0005484">
    <property type="term" value="F:SNAP receptor activity"/>
    <property type="evidence" value="ECO:0007669"/>
    <property type="project" value="TreeGrafter"/>
</dbReference>
<dbReference type="GO" id="GO:0012505">
    <property type="term" value="C:endomembrane system"/>
    <property type="evidence" value="ECO:0007669"/>
    <property type="project" value="TreeGrafter"/>
</dbReference>